<name>A0A975U0F7_9PROT</name>
<proteinExistence type="predicted"/>
<dbReference type="Proteomes" id="UP000694001">
    <property type="component" value="Chromosome"/>
</dbReference>
<reference evidence="1" key="1">
    <citation type="submission" date="2021-06" db="EMBL/GenBank/DDBJ databases">
        <title>Elioraea tepida, sp. nov., a moderately thermophilic aerobic anoxygenic phototrophic bacterium isolated from an alkaline siliceous hot spring mat community in Yellowstone National Park, WY, USA.</title>
        <authorList>
            <person name="Saini M.K."/>
            <person name="Yoshida S."/>
            <person name="Sebastian A."/>
            <person name="Hirose S."/>
            <person name="Hara E."/>
            <person name="Tamaki H."/>
            <person name="Soulier N.T."/>
            <person name="Albert I."/>
            <person name="Hanada S."/>
            <person name="Bryant D.A."/>
            <person name="Tank M."/>
        </authorList>
    </citation>
    <scope>NUCLEOTIDE SEQUENCE</scope>
    <source>
        <strain evidence="1">MS-P2</strain>
    </source>
</reference>
<evidence type="ECO:0000313" key="2">
    <source>
        <dbReference type="Proteomes" id="UP000694001"/>
    </source>
</evidence>
<dbReference type="KEGG" id="elio:KO353_11845"/>
<sequence length="132" mass="13321">MFQALIAAGVRLSDLLVAENRALAEFDLATAAMLAPEKRRAVEAFAAAEAAVRKAGGRAEGSEREALAGLSARLADLAAANRRMLERALAAQDAVVRTLAAAAVPKPALYGPVAPAGGHAVPPAPVGFAANA</sequence>
<dbReference type="EMBL" id="CP076448">
    <property type="protein sequence ID" value="QXM23972.1"/>
    <property type="molecule type" value="Genomic_DNA"/>
</dbReference>
<protein>
    <submittedName>
        <fullName evidence="1">Uncharacterized protein</fullName>
    </submittedName>
</protein>
<dbReference type="AlphaFoldDB" id="A0A975U0F7"/>
<dbReference type="RefSeq" id="WP_218284912.1">
    <property type="nucleotide sequence ID" value="NZ_CP076448.1"/>
</dbReference>
<gene>
    <name evidence="1" type="ORF">KO353_11845</name>
</gene>
<organism evidence="1 2">
    <name type="scientific">Elioraea tepida</name>
    <dbReference type="NCBI Taxonomy" id="2843330"/>
    <lineage>
        <taxon>Bacteria</taxon>
        <taxon>Pseudomonadati</taxon>
        <taxon>Pseudomonadota</taxon>
        <taxon>Alphaproteobacteria</taxon>
        <taxon>Acetobacterales</taxon>
        <taxon>Elioraeaceae</taxon>
        <taxon>Elioraea</taxon>
    </lineage>
</organism>
<evidence type="ECO:0000313" key="1">
    <source>
        <dbReference type="EMBL" id="QXM23972.1"/>
    </source>
</evidence>
<accession>A0A975U0F7</accession>
<keyword evidence="2" id="KW-1185">Reference proteome</keyword>